<dbReference type="AlphaFoldDB" id="A0A0D6ERX9"/>
<dbReference type="InterPro" id="IPR029063">
    <property type="entry name" value="SAM-dependent_MTases_sf"/>
</dbReference>
<dbReference type="Pfam" id="PF07942">
    <property type="entry name" value="CARME"/>
    <property type="match status" value="1"/>
</dbReference>
<keyword evidence="1" id="KW-1133">Transmembrane helix</keyword>
<dbReference type="EMBL" id="CENE01000029">
    <property type="protein sequence ID" value="CEQ42551.1"/>
    <property type="molecule type" value="Genomic_DNA"/>
</dbReference>
<dbReference type="GO" id="GO:0008757">
    <property type="term" value="F:S-adenosylmethionine-dependent methyltransferase activity"/>
    <property type="evidence" value="ECO:0007669"/>
    <property type="project" value="InterPro"/>
</dbReference>
<feature type="non-terminal residue" evidence="2">
    <location>
        <position position="1"/>
    </location>
</feature>
<dbReference type="InterPro" id="IPR012901">
    <property type="entry name" value="CARME"/>
</dbReference>
<dbReference type="Proteomes" id="UP000243876">
    <property type="component" value="Unassembled WGS sequence"/>
</dbReference>
<keyword evidence="1" id="KW-0472">Membrane</keyword>
<dbReference type="OrthoDB" id="978at2759"/>
<evidence type="ECO:0000313" key="2">
    <source>
        <dbReference type="EMBL" id="CEQ42551.1"/>
    </source>
</evidence>
<sequence>MSDPPPHRALPPVTPPRHSLLAFLLTLLLFSTIALFTLAPPTRLLRRLHRLLIRPLSVLLGRVPLPPALQTPSDLAVAIRSFAGYQHSQQLALDKKWLAYESMPKRHRSLGDKLAWRETLARAEDAVERNARVTDELAALGLELARKKGIPYGLRSMFWRENGRVVETLKHFVRDWSEEGKSEREALFPPILDALRDEFPARERKVLVPGCGLGRLAYEIASLGFGTSANDFSHFMNLGSSLIFTRTHVPNQHSLSPYMHSFSHHREAENLLRVVSFPDVVPSKEVKLQFEPGDFLSLFPEKETFDAIVTLFFIDTASNLLDYFETIWRLLVPGGIWVNEGPLLYYGNPGMELPLEDVVRLAELVGFQIEKRKSLKQLKYTGDDLGASRLLLVSFAPRPV</sequence>
<dbReference type="PANTHER" id="PTHR12303:SF13">
    <property type="match status" value="1"/>
</dbReference>
<feature type="transmembrane region" description="Helical" evidence="1">
    <location>
        <begin position="20"/>
        <end position="39"/>
    </location>
</feature>
<keyword evidence="1" id="KW-0812">Transmembrane</keyword>
<gene>
    <name evidence="2" type="primary">SPOSA6832_04373</name>
</gene>
<evidence type="ECO:0000256" key="1">
    <source>
        <dbReference type="SAM" id="Phobius"/>
    </source>
</evidence>
<dbReference type="Gene3D" id="3.40.50.150">
    <property type="entry name" value="Vaccinia Virus protein VP39"/>
    <property type="match status" value="1"/>
</dbReference>
<name>A0A0D6ERX9_SPOSA</name>
<reference evidence="3" key="1">
    <citation type="submission" date="2015-02" db="EMBL/GenBank/DDBJ databases">
        <authorList>
            <person name="Gon?alves P."/>
        </authorList>
    </citation>
    <scope>NUCLEOTIDE SEQUENCE [LARGE SCALE GENOMIC DNA]</scope>
</reference>
<accession>A0A0D6ERX9</accession>
<proteinExistence type="predicted"/>
<evidence type="ECO:0000313" key="3">
    <source>
        <dbReference type="Proteomes" id="UP000243876"/>
    </source>
</evidence>
<dbReference type="SMART" id="SM01296">
    <property type="entry name" value="N2227"/>
    <property type="match status" value="1"/>
</dbReference>
<keyword evidence="3" id="KW-1185">Reference proteome</keyword>
<protein>
    <submittedName>
        <fullName evidence="2">SPOSA6832_04373-mRNA-1:cds</fullName>
    </submittedName>
</protein>
<organism evidence="2 3">
    <name type="scientific">Sporidiobolus salmonicolor</name>
    <name type="common">Yeast-like fungus</name>
    <name type="synonym">Sporobolomyces salmonicolor</name>
    <dbReference type="NCBI Taxonomy" id="5005"/>
    <lineage>
        <taxon>Eukaryota</taxon>
        <taxon>Fungi</taxon>
        <taxon>Dikarya</taxon>
        <taxon>Basidiomycota</taxon>
        <taxon>Pucciniomycotina</taxon>
        <taxon>Microbotryomycetes</taxon>
        <taxon>Sporidiobolales</taxon>
        <taxon>Sporidiobolaceae</taxon>
        <taxon>Sporobolomyces</taxon>
    </lineage>
</organism>
<dbReference type="PANTHER" id="PTHR12303">
    <property type="entry name" value="CARNOSINE N-METHYLTRANSFERASE"/>
    <property type="match status" value="1"/>
</dbReference>
<dbReference type="CDD" id="cd02440">
    <property type="entry name" value="AdoMet_MTases"/>
    <property type="match status" value="1"/>
</dbReference>
<dbReference type="SUPFAM" id="SSF53335">
    <property type="entry name" value="S-adenosyl-L-methionine-dependent methyltransferases"/>
    <property type="match status" value="1"/>
</dbReference>